<evidence type="ECO:0000313" key="3">
    <source>
        <dbReference type="Proteomes" id="UP000198862"/>
    </source>
</evidence>
<dbReference type="STRING" id="1123010.SAMN02745724_00758"/>
<sequence>MKTLTQWFDLYGQSHQNKTNIIIHKIAVPIIYLSVIGFIYSIPGLIGDVILSLSIAVAMMFYFKLNKRLGLYMCIYTLLSFLIIKNTMPYTLEVSITMFIIAWVFQFVGHKIEGKKPSFFDDLSFLLIGPAWVFKDLFKLK</sequence>
<accession>A0A1I1G6C0</accession>
<keyword evidence="1" id="KW-0472">Membrane</keyword>
<feature type="transmembrane region" description="Helical" evidence="1">
    <location>
        <begin position="45"/>
        <end position="62"/>
    </location>
</feature>
<dbReference type="InterPro" id="IPR009305">
    <property type="entry name" value="Mpo1-like"/>
</dbReference>
<protein>
    <submittedName>
        <fullName evidence="2">Uncharacterized membrane protein YGL010W</fullName>
    </submittedName>
</protein>
<organism evidence="2 3">
    <name type="scientific">Pseudoalteromonas denitrificans DSM 6059</name>
    <dbReference type="NCBI Taxonomy" id="1123010"/>
    <lineage>
        <taxon>Bacteria</taxon>
        <taxon>Pseudomonadati</taxon>
        <taxon>Pseudomonadota</taxon>
        <taxon>Gammaproteobacteria</taxon>
        <taxon>Alteromonadales</taxon>
        <taxon>Pseudoalteromonadaceae</taxon>
        <taxon>Pseudoalteromonas</taxon>
    </lineage>
</organism>
<keyword evidence="3" id="KW-1185">Reference proteome</keyword>
<feature type="transmembrane region" description="Helical" evidence="1">
    <location>
        <begin position="21"/>
        <end position="39"/>
    </location>
</feature>
<dbReference type="Proteomes" id="UP000198862">
    <property type="component" value="Unassembled WGS sequence"/>
</dbReference>
<dbReference type="RefSeq" id="WP_091980111.1">
    <property type="nucleotide sequence ID" value="NZ_FOLO01000004.1"/>
</dbReference>
<keyword evidence="1" id="KW-0812">Transmembrane</keyword>
<dbReference type="EMBL" id="FOLO01000004">
    <property type="protein sequence ID" value="SFC04883.1"/>
    <property type="molecule type" value="Genomic_DNA"/>
</dbReference>
<dbReference type="OrthoDB" id="5515308at2"/>
<evidence type="ECO:0000256" key="1">
    <source>
        <dbReference type="SAM" id="Phobius"/>
    </source>
</evidence>
<feature type="transmembrane region" description="Helical" evidence="1">
    <location>
        <begin position="90"/>
        <end position="108"/>
    </location>
</feature>
<name>A0A1I1G6C0_9GAMM</name>
<dbReference type="Pfam" id="PF06127">
    <property type="entry name" value="Mpo1-like"/>
    <property type="match status" value="1"/>
</dbReference>
<dbReference type="PANTHER" id="PTHR28026">
    <property type="entry name" value="DUF962 DOMAIN PROTEIN (AFU_ORTHOLOGUE AFUA_8G05310)"/>
    <property type="match status" value="1"/>
</dbReference>
<dbReference type="AlphaFoldDB" id="A0A1I1G6C0"/>
<reference evidence="2 3" key="1">
    <citation type="submission" date="2016-10" db="EMBL/GenBank/DDBJ databases">
        <authorList>
            <person name="de Groot N.N."/>
        </authorList>
    </citation>
    <scope>NUCLEOTIDE SEQUENCE [LARGE SCALE GENOMIC DNA]</scope>
    <source>
        <strain evidence="2 3">DSM 6059</strain>
    </source>
</reference>
<keyword evidence="1" id="KW-1133">Transmembrane helix</keyword>
<dbReference type="GO" id="GO:0046521">
    <property type="term" value="P:sphingoid catabolic process"/>
    <property type="evidence" value="ECO:0007669"/>
    <property type="project" value="TreeGrafter"/>
</dbReference>
<gene>
    <name evidence="2" type="ORF">SAMN02745724_00758</name>
</gene>
<proteinExistence type="predicted"/>
<dbReference type="GO" id="GO:0016020">
    <property type="term" value="C:membrane"/>
    <property type="evidence" value="ECO:0007669"/>
    <property type="project" value="GOC"/>
</dbReference>
<evidence type="ECO:0000313" key="2">
    <source>
        <dbReference type="EMBL" id="SFC04883.1"/>
    </source>
</evidence>
<dbReference type="PANTHER" id="PTHR28026:SF9">
    <property type="entry name" value="2-HYDROXY-PALMITIC ACID DIOXYGENASE MPO1"/>
    <property type="match status" value="1"/>
</dbReference>